<dbReference type="GeneID" id="86822566"/>
<dbReference type="RefSeq" id="WP_005950581.1">
    <property type="nucleotide sequence ID" value="NZ_CP136423.1"/>
</dbReference>
<evidence type="ECO:0000313" key="4">
    <source>
        <dbReference type="Proteomes" id="UP000003100"/>
    </source>
</evidence>
<dbReference type="InterPro" id="IPR008841">
    <property type="entry name" value="Siphovirus-type_tail_N"/>
</dbReference>
<evidence type="ECO:0000259" key="1">
    <source>
        <dbReference type="Pfam" id="PF05709"/>
    </source>
</evidence>
<dbReference type="InterPro" id="IPR054738">
    <property type="entry name" value="Siphovirus-type_tail_C"/>
</dbReference>
<feature type="domain" description="Siphovirus-type tail component C-terminal" evidence="2">
    <location>
        <begin position="440"/>
        <end position="509"/>
    </location>
</feature>
<dbReference type="eggNOG" id="COG4722">
    <property type="taxonomic scope" value="Bacteria"/>
</dbReference>
<dbReference type="PATRIC" id="fig|476272.21.peg.998"/>
<feature type="domain" description="Siphovirus-type tail component RIFT-related" evidence="1">
    <location>
        <begin position="59"/>
        <end position="142"/>
    </location>
</feature>
<gene>
    <name evidence="3" type="ORF">RUMHYD_02864</name>
</gene>
<dbReference type="Gene3D" id="2.40.30.200">
    <property type="match status" value="1"/>
</dbReference>
<reference evidence="3 4" key="1">
    <citation type="submission" date="2009-01" db="EMBL/GenBank/DDBJ databases">
        <authorList>
            <person name="Fulton L."/>
            <person name="Clifton S."/>
            <person name="Fulton B."/>
            <person name="Xu J."/>
            <person name="Minx P."/>
            <person name="Pepin K.H."/>
            <person name="Johnson M."/>
            <person name="Bhonagiri V."/>
            <person name="Nash W.E."/>
            <person name="Mardis E.R."/>
            <person name="Wilson R.K."/>
        </authorList>
    </citation>
    <scope>NUCLEOTIDE SEQUENCE [LARGE SCALE GENOMIC DNA]</scope>
    <source>
        <strain evidence="4">DSM 10507 / JCM 14656 / S5a33</strain>
    </source>
</reference>
<protein>
    <recommendedName>
        <fullName evidence="5">Phage-related protein</fullName>
    </recommendedName>
</protein>
<accession>C0CPR3</accession>
<dbReference type="HOGENOM" id="CLU_029343_0_0_9"/>
<dbReference type="Proteomes" id="UP000003100">
    <property type="component" value="Unassembled WGS sequence"/>
</dbReference>
<proteinExistence type="predicted"/>
<dbReference type="NCBIfam" id="TIGR01633">
    <property type="entry name" value="phi3626_gp14_N"/>
    <property type="match status" value="1"/>
</dbReference>
<dbReference type="EMBL" id="ACBZ01000158">
    <property type="protein sequence ID" value="EEG48233.1"/>
    <property type="molecule type" value="Genomic_DNA"/>
</dbReference>
<sequence length="510" mass="56562">MLYEFRDTTEYTEFPFSLPAQAMQFNGKWIEAEIPGYRTLYVSGREIISAEITDTVVGAADGSLYERRRYEPRTILVGYQLIAKSNEEFCEAFNHLNGILNAEQAHISFNDELDKYYIGTKTKLEDIPSGVNSVTGEIEIYCSDPFKYSVTEFTAKPNDSGIIKIHYEGTYPSYPAVDAVMTSDNGYVSYINEKNGATLLAGNQSEVDGEDVDNVSELLINKGFYNGPGIWILNQATLYGNMVQNGTLRIQETAKGTGVTGDNWGSGSSWHGIGLHRAVPADSTGHIGAQNFCLEWKNYFGSLSAKELGMAQFVVSYLDTGEKRPLAGIVFVKNTRASLNAIAELRVGNQIMKSIRYKCNSASKISGSKTANSKVEKNGGDFRFTIGGKIYEYSNDDLADAEGIEVDLFVAKYASRTAMVRNTLIGLKFYKYGVNGWTDLKNQFAEGQKVTFDCSSGEILIDDESTPEIGALGNDWENFKLNPGINNIACYYSDFAQEPDITLRYREVYL</sequence>
<dbReference type="AlphaFoldDB" id="C0CPR3"/>
<dbReference type="Pfam" id="PF22768">
    <property type="entry name" value="SPP1_Dit"/>
    <property type="match status" value="1"/>
</dbReference>
<organism evidence="3 4">
    <name type="scientific">Blautia hydrogenotrophica (strain DSM 10507 / JCM 14656 / S5a33)</name>
    <name type="common">Ruminococcus hydrogenotrophicus</name>
    <dbReference type="NCBI Taxonomy" id="476272"/>
    <lineage>
        <taxon>Bacteria</taxon>
        <taxon>Bacillati</taxon>
        <taxon>Bacillota</taxon>
        <taxon>Clostridia</taxon>
        <taxon>Lachnospirales</taxon>
        <taxon>Lachnospiraceae</taxon>
        <taxon>Blautia</taxon>
    </lineage>
</organism>
<comment type="caution">
    <text evidence="3">The sequence shown here is derived from an EMBL/GenBank/DDBJ whole genome shotgun (WGS) entry which is preliminary data.</text>
</comment>
<evidence type="ECO:0000259" key="2">
    <source>
        <dbReference type="Pfam" id="PF22768"/>
    </source>
</evidence>
<evidence type="ECO:0000313" key="3">
    <source>
        <dbReference type="EMBL" id="EEG48233.1"/>
    </source>
</evidence>
<dbReference type="InterPro" id="IPR006520">
    <property type="entry name" value="Dit_BPSPP_N"/>
</dbReference>
<reference evidence="3 4" key="2">
    <citation type="submission" date="2009-02" db="EMBL/GenBank/DDBJ databases">
        <title>Draft genome sequence of Blautia hydrogenotrophica DSM 10507 (Ruminococcus hydrogenotrophicus DSM 10507).</title>
        <authorList>
            <person name="Sudarsanam P."/>
            <person name="Ley R."/>
            <person name="Guruge J."/>
            <person name="Turnbaugh P.J."/>
            <person name="Mahowald M."/>
            <person name="Liep D."/>
            <person name="Gordon J."/>
        </authorList>
    </citation>
    <scope>NUCLEOTIDE SEQUENCE [LARGE SCALE GENOMIC DNA]</scope>
    <source>
        <strain evidence="4">DSM 10507 / JCM 14656 / S5a33</strain>
    </source>
</reference>
<keyword evidence="4" id="KW-1185">Reference proteome</keyword>
<evidence type="ECO:0008006" key="5">
    <source>
        <dbReference type="Google" id="ProtNLM"/>
    </source>
</evidence>
<name>C0CPR3_BLAHS</name>
<dbReference type="Pfam" id="PF05709">
    <property type="entry name" value="Sipho_tail"/>
    <property type="match status" value="1"/>
</dbReference>